<evidence type="ECO:0000256" key="3">
    <source>
        <dbReference type="ARBA" id="ARBA00038493"/>
    </source>
</evidence>
<dbReference type="InterPro" id="IPR029062">
    <property type="entry name" value="Class_I_gatase-like"/>
</dbReference>
<dbReference type="PANTHER" id="PTHR48094">
    <property type="entry name" value="PROTEIN/NUCLEIC ACID DEGLYCASE DJ-1-RELATED"/>
    <property type="match status" value="1"/>
</dbReference>
<reference evidence="5" key="1">
    <citation type="submission" date="2023-10" db="EMBL/GenBank/DDBJ databases">
        <title>Screening of Alkalihalophilus pseudofirmusBZ-TG-HK211 and Its Alleviation of Salt Stress on Rapeseed Growth.</title>
        <authorList>
            <person name="Zhao B."/>
            <person name="Guo T."/>
        </authorList>
    </citation>
    <scope>NUCLEOTIDE SEQUENCE</scope>
    <source>
        <strain evidence="5">BZ-TG-HK211</strain>
    </source>
</reference>
<dbReference type="RefSeq" id="WP_289235408.1">
    <property type="nucleotide sequence ID" value="NZ_CP117835.1"/>
</dbReference>
<keyword evidence="1" id="KW-0346">Stress response</keyword>
<gene>
    <name evidence="5" type="ORF">RYX45_17260</name>
</gene>
<keyword evidence="2" id="KW-0456">Lyase</keyword>
<dbReference type="PANTHER" id="PTHR48094:SF11">
    <property type="entry name" value="GLUTATHIONE-INDEPENDENT GLYOXALASE HSP31-RELATED"/>
    <property type="match status" value="1"/>
</dbReference>
<dbReference type="AlphaFoldDB" id="A0AAJ2NR31"/>
<evidence type="ECO:0000313" key="6">
    <source>
        <dbReference type="Proteomes" id="UP001285636"/>
    </source>
</evidence>
<dbReference type="GO" id="GO:0019243">
    <property type="term" value="P:methylglyoxal catabolic process to D-lactate via S-lactoyl-glutathione"/>
    <property type="evidence" value="ECO:0007669"/>
    <property type="project" value="TreeGrafter"/>
</dbReference>
<dbReference type="CDD" id="cd03141">
    <property type="entry name" value="GATase1_Hsp31_like"/>
    <property type="match status" value="1"/>
</dbReference>
<sequence length="220" mass="24434">MSKKVLMVVTNHTTISNGQKTGLWLEEFAVPYNLFKEKGYDVEVTSIRGGDVPLDPNSLEDADKPEWKKAKDILRETKKLSVDHADGADAIFLPGGHGTMFDFPDNETLQTVIQTLAEEQKVIGAVCHGPSGLVNVTYKDGTPLVNGKKVNGFTDEEEKEMQLEDHMPFMLEEMLRERGGEFISGDKWTDFSIRDGNLVTGQNPMSSESTARKVIEALED</sequence>
<dbReference type="InterPro" id="IPR002818">
    <property type="entry name" value="DJ-1/PfpI"/>
</dbReference>
<dbReference type="Gene3D" id="3.40.50.880">
    <property type="match status" value="1"/>
</dbReference>
<proteinExistence type="inferred from homology"/>
<keyword evidence="5" id="KW-0315">Glutamine amidotransferase</keyword>
<comment type="similarity">
    <text evidence="3">Belongs to the peptidase C56 family. HSP31-like subfamily.</text>
</comment>
<accession>A0AAJ2NR31</accession>
<name>A0AAJ2NR31_ALKPS</name>
<dbReference type="Pfam" id="PF01965">
    <property type="entry name" value="DJ-1_PfpI"/>
    <property type="match status" value="1"/>
</dbReference>
<dbReference type="Proteomes" id="UP001285636">
    <property type="component" value="Unassembled WGS sequence"/>
</dbReference>
<dbReference type="EMBL" id="JAWJAY010000006">
    <property type="protein sequence ID" value="MDV2886946.1"/>
    <property type="molecule type" value="Genomic_DNA"/>
</dbReference>
<evidence type="ECO:0000259" key="4">
    <source>
        <dbReference type="Pfam" id="PF01965"/>
    </source>
</evidence>
<organism evidence="5 6">
    <name type="scientific">Alkalihalophilus pseudofirmus</name>
    <name type="common">Bacillus pseudofirmus</name>
    <dbReference type="NCBI Taxonomy" id="79885"/>
    <lineage>
        <taxon>Bacteria</taxon>
        <taxon>Bacillati</taxon>
        <taxon>Bacillota</taxon>
        <taxon>Bacilli</taxon>
        <taxon>Bacillales</taxon>
        <taxon>Bacillaceae</taxon>
        <taxon>Alkalihalophilus</taxon>
    </lineage>
</organism>
<dbReference type="InterPro" id="IPR050325">
    <property type="entry name" value="Prot/Nucl_acid_deglycase"/>
</dbReference>
<protein>
    <submittedName>
        <fullName evidence="5">Type 1 glutamine amidotransferase domain-containing protein</fullName>
    </submittedName>
</protein>
<dbReference type="SUPFAM" id="SSF52317">
    <property type="entry name" value="Class I glutamine amidotransferase-like"/>
    <property type="match status" value="1"/>
</dbReference>
<evidence type="ECO:0000313" key="5">
    <source>
        <dbReference type="EMBL" id="MDV2886946.1"/>
    </source>
</evidence>
<evidence type="ECO:0000256" key="2">
    <source>
        <dbReference type="ARBA" id="ARBA00023239"/>
    </source>
</evidence>
<evidence type="ECO:0000256" key="1">
    <source>
        <dbReference type="ARBA" id="ARBA00023016"/>
    </source>
</evidence>
<feature type="domain" description="DJ-1/PfpI" evidence="4">
    <location>
        <begin position="27"/>
        <end position="216"/>
    </location>
</feature>
<comment type="caution">
    <text evidence="5">The sequence shown here is derived from an EMBL/GenBank/DDBJ whole genome shotgun (WGS) entry which is preliminary data.</text>
</comment>
<dbReference type="GO" id="GO:0005737">
    <property type="term" value="C:cytoplasm"/>
    <property type="evidence" value="ECO:0007669"/>
    <property type="project" value="TreeGrafter"/>
</dbReference>
<dbReference type="GO" id="GO:0019172">
    <property type="term" value="F:glyoxalase III activity"/>
    <property type="evidence" value="ECO:0007669"/>
    <property type="project" value="TreeGrafter"/>
</dbReference>